<dbReference type="InterPro" id="IPR036590">
    <property type="entry name" value="SRAP-like"/>
</dbReference>
<reference evidence="9 10" key="1">
    <citation type="submission" date="2018-04" db="EMBL/GenBank/DDBJ databases">
        <title>Genome sequencing of Gemmobacter.</title>
        <authorList>
            <person name="Yi H."/>
            <person name="Baek M.-G."/>
        </authorList>
    </citation>
    <scope>NUCLEOTIDE SEQUENCE [LARGE SCALE GENOMIC DNA]</scope>
    <source>
        <strain evidence="9 10">HYN0069</strain>
    </source>
</reference>
<dbReference type="GO" id="GO:0003697">
    <property type="term" value="F:single-stranded DNA binding"/>
    <property type="evidence" value="ECO:0007669"/>
    <property type="project" value="InterPro"/>
</dbReference>
<evidence type="ECO:0000313" key="10">
    <source>
        <dbReference type="Proteomes" id="UP000244496"/>
    </source>
</evidence>
<comment type="similarity">
    <text evidence="1 8">Belongs to the SOS response-associated peptidase family.</text>
</comment>
<evidence type="ECO:0000256" key="8">
    <source>
        <dbReference type="RuleBase" id="RU364100"/>
    </source>
</evidence>
<accession>A0A2S0URG1</accession>
<dbReference type="GO" id="GO:0016829">
    <property type="term" value="F:lyase activity"/>
    <property type="evidence" value="ECO:0007669"/>
    <property type="project" value="UniProtKB-KW"/>
</dbReference>
<dbReference type="EMBL" id="CP028918">
    <property type="protein sequence ID" value="AWB50383.1"/>
    <property type="molecule type" value="Genomic_DNA"/>
</dbReference>
<dbReference type="InterPro" id="IPR003738">
    <property type="entry name" value="SRAP"/>
</dbReference>
<name>A0A2S0URG1_9RHOB</name>
<evidence type="ECO:0000256" key="6">
    <source>
        <dbReference type="ARBA" id="ARBA00023125"/>
    </source>
</evidence>
<evidence type="ECO:0000313" key="9">
    <source>
        <dbReference type="EMBL" id="AWB50383.1"/>
    </source>
</evidence>
<dbReference type="AlphaFoldDB" id="A0A2S0URG1"/>
<dbReference type="PANTHER" id="PTHR13604:SF0">
    <property type="entry name" value="ABASIC SITE PROCESSING PROTEIN HMCES"/>
    <property type="match status" value="1"/>
</dbReference>
<dbReference type="Proteomes" id="UP000244496">
    <property type="component" value="Chromosome"/>
</dbReference>
<keyword evidence="2 8" id="KW-0645">Protease</keyword>
<keyword evidence="3" id="KW-0227">DNA damage</keyword>
<dbReference type="KEGG" id="geh:HYN69_12785"/>
<dbReference type="PANTHER" id="PTHR13604">
    <property type="entry name" value="DC12-RELATED"/>
    <property type="match status" value="1"/>
</dbReference>
<organism evidence="9 10">
    <name type="scientific">Paragemmobacter aquarius</name>
    <dbReference type="NCBI Taxonomy" id="2169400"/>
    <lineage>
        <taxon>Bacteria</taxon>
        <taxon>Pseudomonadati</taxon>
        <taxon>Pseudomonadota</taxon>
        <taxon>Alphaproteobacteria</taxon>
        <taxon>Rhodobacterales</taxon>
        <taxon>Paracoccaceae</taxon>
        <taxon>Paragemmobacter</taxon>
    </lineage>
</organism>
<dbReference type="GO" id="GO:0106300">
    <property type="term" value="P:protein-DNA covalent cross-linking repair"/>
    <property type="evidence" value="ECO:0007669"/>
    <property type="project" value="InterPro"/>
</dbReference>
<dbReference type="GO" id="GO:0008233">
    <property type="term" value="F:peptidase activity"/>
    <property type="evidence" value="ECO:0007669"/>
    <property type="project" value="UniProtKB-KW"/>
</dbReference>
<dbReference type="EC" id="3.4.-.-" evidence="8"/>
<dbReference type="Gene3D" id="3.90.1680.10">
    <property type="entry name" value="SOS response associated peptidase-like"/>
    <property type="match status" value="1"/>
</dbReference>
<keyword evidence="7" id="KW-0456">Lyase</keyword>
<protein>
    <recommendedName>
        <fullName evidence="8">Abasic site processing protein</fullName>
        <ecNumber evidence="8">3.4.-.-</ecNumber>
    </recommendedName>
</protein>
<dbReference type="RefSeq" id="WP_108437193.1">
    <property type="nucleotide sequence ID" value="NZ_CP028918.1"/>
</dbReference>
<evidence type="ECO:0000256" key="2">
    <source>
        <dbReference type="ARBA" id="ARBA00022670"/>
    </source>
</evidence>
<keyword evidence="4 8" id="KW-0378">Hydrolase</keyword>
<dbReference type="OrthoDB" id="9782620at2"/>
<dbReference type="SUPFAM" id="SSF143081">
    <property type="entry name" value="BB1717-like"/>
    <property type="match status" value="1"/>
</dbReference>
<evidence type="ECO:0000256" key="5">
    <source>
        <dbReference type="ARBA" id="ARBA00023124"/>
    </source>
</evidence>
<keyword evidence="10" id="KW-1185">Reference proteome</keyword>
<keyword evidence="6" id="KW-0238">DNA-binding</keyword>
<sequence>MCGRFTITHPNDALARLFDAVPSNDLPPSPRFNVCPTTPVAVVTSDGGVRRLRPMRWGFIPSWYKTPTDGPLIINARADTVAVKPAFREAVRARRCIVPASGFYEWQAEGKAKLPWYFTRVDGAPLAFAGLWQRWGELDTVAIVSTDAGPGMCGLHHREAVVLEAADWPLWLGEAGHGAAVLMKASGGGVLAAHRVDVAVNSNRAEGAGLIEPLLA</sequence>
<gene>
    <name evidence="9" type="ORF">HYN69_12785</name>
</gene>
<evidence type="ECO:0000256" key="3">
    <source>
        <dbReference type="ARBA" id="ARBA00022763"/>
    </source>
</evidence>
<keyword evidence="5" id="KW-0190">Covalent protein-DNA linkage</keyword>
<dbReference type="GO" id="GO:0006508">
    <property type="term" value="P:proteolysis"/>
    <property type="evidence" value="ECO:0007669"/>
    <property type="project" value="UniProtKB-KW"/>
</dbReference>
<dbReference type="Pfam" id="PF02586">
    <property type="entry name" value="SRAP"/>
    <property type="match status" value="1"/>
</dbReference>
<evidence type="ECO:0000256" key="1">
    <source>
        <dbReference type="ARBA" id="ARBA00008136"/>
    </source>
</evidence>
<evidence type="ECO:0000256" key="7">
    <source>
        <dbReference type="ARBA" id="ARBA00023239"/>
    </source>
</evidence>
<evidence type="ECO:0000256" key="4">
    <source>
        <dbReference type="ARBA" id="ARBA00022801"/>
    </source>
</evidence>
<proteinExistence type="inferred from homology"/>